<evidence type="ECO:0000256" key="5">
    <source>
        <dbReference type="PROSITE-ProRule" id="PRU00050"/>
    </source>
</evidence>
<gene>
    <name evidence="7" type="ORF">ACFO3I_01725</name>
</gene>
<evidence type="ECO:0000256" key="4">
    <source>
        <dbReference type="ARBA" id="ARBA00048267"/>
    </source>
</evidence>
<feature type="domain" description="CheB-type methylesterase" evidence="6">
    <location>
        <begin position="132"/>
        <end position="321"/>
    </location>
</feature>
<dbReference type="SUPFAM" id="SSF52738">
    <property type="entry name" value="Methylesterase CheB, C-terminal domain"/>
    <property type="match status" value="1"/>
</dbReference>
<feature type="active site" evidence="5">
    <location>
        <position position="264"/>
    </location>
</feature>
<dbReference type="PROSITE" id="PS50122">
    <property type="entry name" value="CHEB"/>
    <property type="match status" value="1"/>
</dbReference>
<comment type="caution">
    <text evidence="7">The sequence shown here is derived from an EMBL/GenBank/DDBJ whole genome shotgun (WGS) entry which is preliminary data.</text>
</comment>
<dbReference type="RefSeq" id="WP_377331242.1">
    <property type="nucleotide sequence ID" value="NZ_JBHSGB010000001.1"/>
</dbReference>
<name>A0ABV9JJB8_9GAMM</name>
<evidence type="ECO:0000256" key="2">
    <source>
        <dbReference type="ARBA" id="ARBA00022801"/>
    </source>
</evidence>
<dbReference type="PIRSF" id="PIRSF000876">
    <property type="entry name" value="RR_chemtxs_CheB"/>
    <property type="match status" value="1"/>
</dbReference>
<keyword evidence="1 5" id="KW-0145">Chemotaxis</keyword>
<dbReference type="InterPro" id="IPR008248">
    <property type="entry name" value="CheB-like"/>
</dbReference>
<dbReference type="InterPro" id="IPR000673">
    <property type="entry name" value="Sig_transdc_resp-reg_Me-estase"/>
</dbReference>
<dbReference type="PANTHER" id="PTHR42872:SF6">
    <property type="entry name" value="PROTEIN-GLUTAMATE METHYLESTERASE_PROTEIN-GLUTAMINE GLUTAMINASE"/>
    <property type="match status" value="1"/>
</dbReference>
<feature type="active site" evidence="5">
    <location>
        <position position="171"/>
    </location>
</feature>
<dbReference type="EMBL" id="JBHSGB010000001">
    <property type="protein sequence ID" value="MFC4653735.1"/>
    <property type="molecule type" value="Genomic_DNA"/>
</dbReference>
<evidence type="ECO:0000313" key="8">
    <source>
        <dbReference type="Proteomes" id="UP001595962"/>
    </source>
</evidence>
<evidence type="ECO:0000313" key="7">
    <source>
        <dbReference type="EMBL" id="MFC4653735.1"/>
    </source>
</evidence>
<keyword evidence="8" id="KW-1185">Reference proteome</keyword>
<protein>
    <recommendedName>
        <fullName evidence="3">protein-glutamate methylesterase</fullName>
        <ecNumber evidence="3">3.1.1.61</ecNumber>
    </recommendedName>
</protein>
<feature type="active site" evidence="5">
    <location>
        <position position="144"/>
    </location>
</feature>
<dbReference type="InterPro" id="IPR035909">
    <property type="entry name" value="CheB_C"/>
</dbReference>
<keyword evidence="2 5" id="KW-0378">Hydrolase</keyword>
<proteinExistence type="predicted"/>
<sequence>MKLGLLLAHAGEHSTLEQALGSQYLLAWRCQQISQADKHCTSDPVDLVLVELHQHWQSNELEQMLQGLPCPVLLFSTDGLDHTKTVFTALGAGAKDYVALKSGAELNFSLLLKKIRQFDVLHHQGRSSPQLAAESPVVIAIGASTGGPSSLFELIKALPKEFKAAVVIIQHIDGRFSAGMAQWLENATSLRVKLVQHNEPLLPGVIYIAGAEAHLVVSKEGRLQLSQQPENSLFKPSIDVFFSSLSTYWQGHAIGVLLTGMGQDGALGLKQMKERGWPTIAQDQASSVVYGMPKAAVHIKAASEVLSLDKIATRLIQLCSK</sequence>
<dbReference type="Proteomes" id="UP001595962">
    <property type="component" value="Unassembled WGS sequence"/>
</dbReference>
<reference evidence="8" key="1">
    <citation type="journal article" date="2019" name="Int. J. Syst. Evol. Microbiol.">
        <title>The Global Catalogue of Microorganisms (GCM) 10K type strain sequencing project: providing services to taxonomists for standard genome sequencing and annotation.</title>
        <authorList>
            <consortium name="The Broad Institute Genomics Platform"/>
            <consortium name="The Broad Institute Genome Sequencing Center for Infectious Disease"/>
            <person name="Wu L."/>
            <person name="Ma J."/>
        </authorList>
    </citation>
    <scope>NUCLEOTIDE SEQUENCE [LARGE SCALE GENOMIC DNA]</scope>
    <source>
        <strain evidence="8">DT28</strain>
    </source>
</reference>
<evidence type="ECO:0000256" key="1">
    <source>
        <dbReference type="ARBA" id="ARBA00022500"/>
    </source>
</evidence>
<dbReference type="Gene3D" id="3.40.50.180">
    <property type="entry name" value="Methylesterase CheB, C-terminal domain"/>
    <property type="match status" value="1"/>
</dbReference>
<accession>A0ABV9JJB8</accession>
<comment type="catalytic activity">
    <reaction evidence="4">
        <text>[protein]-L-glutamate 5-O-methyl ester + H2O = L-glutamyl-[protein] + methanol + H(+)</text>
        <dbReference type="Rhea" id="RHEA:23236"/>
        <dbReference type="Rhea" id="RHEA-COMP:10208"/>
        <dbReference type="Rhea" id="RHEA-COMP:10311"/>
        <dbReference type="ChEBI" id="CHEBI:15377"/>
        <dbReference type="ChEBI" id="CHEBI:15378"/>
        <dbReference type="ChEBI" id="CHEBI:17790"/>
        <dbReference type="ChEBI" id="CHEBI:29973"/>
        <dbReference type="ChEBI" id="CHEBI:82795"/>
        <dbReference type="EC" id="3.1.1.61"/>
    </reaction>
</comment>
<evidence type="ECO:0000259" key="6">
    <source>
        <dbReference type="PROSITE" id="PS50122"/>
    </source>
</evidence>
<dbReference type="PANTHER" id="PTHR42872">
    <property type="entry name" value="PROTEIN-GLUTAMATE METHYLESTERASE/PROTEIN-GLUTAMINE GLUTAMINASE"/>
    <property type="match status" value="1"/>
</dbReference>
<dbReference type="CDD" id="cd16432">
    <property type="entry name" value="CheB_Rec"/>
    <property type="match status" value="1"/>
</dbReference>
<dbReference type="EC" id="3.1.1.61" evidence="3"/>
<evidence type="ECO:0000256" key="3">
    <source>
        <dbReference type="ARBA" id="ARBA00039140"/>
    </source>
</evidence>
<organism evidence="7 8">
    <name type="scientific">Rheinheimera marina</name>
    <dbReference type="NCBI Taxonomy" id="1774958"/>
    <lineage>
        <taxon>Bacteria</taxon>
        <taxon>Pseudomonadati</taxon>
        <taxon>Pseudomonadota</taxon>
        <taxon>Gammaproteobacteria</taxon>
        <taxon>Chromatiales</taxon>
        <taxon>Chromatiaceae</taxon>
        <taxon>Rheinheimera</taxon>
    </lineage>
</organism>
<dbReference type="Pfam" id="PF01339">
    <property type="entry name" value="CheB_methylest"/>
    <property type="match status" value="1"/>
</dbReference>